<gene>
    <name evidence="5" type="ORF">GCM10011410_24620</name>
</gene>
<dbReference type="InterPro" id="IPR036186">
    <property type="entry name" value="Serpin_sf"/>
</dbReference>
<dbReference type="SUPFAM" id="SSF56574">
    <property type="entry name" value="Serpins"/>
    <property type="match status" value="1"/>
</dbReference>
<sequence>MRKLIVLGVAAALACTAGCGATDTDDEATETPPTLVEQEESAPDVVSGLYGFSARFSAELSEPGTNTVYSPLSIATAFAMLRAGAEGETATQLDELFGYPSADLHASFSELLKATVTVDEAPDRAEPGSTRGADEPPVDPIVAIAQGLFVADGLSLNPEFTDTLSEYFDADPEPVDFTAADATDIVNAWVERNTAGRIDTLFDDLDPATVAVIANAIYLKAEWEIQFNESQTGDETFTTADGNEVTVPMMNKSDLRVQHLEEDGWNSIALPYVGGDIAMWVVLNDTADSESDAPGAAPVVTSGMLESFAAGGETRSAQVAIPRWDFSSTVTLLDTLRELGLTDLAGLSGVTPDFELSDGVHRANITVDESGTEAAAVTGLAGVTSMPPDSQLDFRVDRPFSFVIMHQPTGAPLFVGAVENPNE</sequence>
<dbReference type="Proteomes" id="UP000641514">
    <property type="component" value="Unassembled WGS sequence"/>
</dbReference>
<reference evidence="5" key="2">
    <citation type="submission" date="2020-09" db="EMBL/GenBank/DDBJ databases">
        <authorList>
            <person name="Sun Q."/>
            <person name="Zhou Y."/>
        </authorList>
    </citation>
    <scope>NUCLEOTIDE SEQUENCE</scope>
    <source>
        <strain evidence="5">CGMCC 1.15478</strain>
    </source>
</reference>
<dbReference type="InterPro" id="IPR042185">
    <property type="entry name" value="Serpin_sf_2"/>
</dbReference>
<keyword evidence="6" id="KW-1185">Reference proteome</keyword>
<evidence type="ECO:0000256" key="1">
    <source>
        <dbReference type="RuleBase" id="RU000411"/>
    </source>
</evidence>
<feature type="signal peptide" evidence="3">
    <location>
        <begin position="1"/>
        <end position="21"/>
    </location>
</feature>
<protein>
    <submittedName>
        <fullName evidence="5">Serpin</fullName>
    </submittedName>
</protein>
<dbReference type="InterPro" id="IPR000215">
    <property type="entry name" value="Serpin_fam"/>
</dbReference>
<dbReference type="PANTHER" id="PTHR11461">
    <property type="entry name" value="SERINE PROTEASE INHIBITOR, SERPIN"/>
    <property type="match status" value="1"/>
</dbReference>
<feature type="chain" id="PRO_5039101615" evidence="3">
    <location>
        <begin position="22"/>
        <end position="423"/>
    </location>
</feature>
<dbReference type="PANTHER" id="PTHR11461:SF211">
    <property type="entry name" value="GH10112P-RELATED"/>
    <property type="match status" value="1"/>
</dbReference>
<dbReference type="Pfam" id="PF00079">
    <property type="entry name" value="Serpin"/>
    <property type="match status" value="1"/>
</dbReference>
<evidence type="ECO:0000313" key="5">
    <source>
        <dbReference type="EMBL" id="GGC70818.1"/>
    </source>
</evidence>
<organism evidence="5 6">
    <name type="scientific">Hoyosella rhizosphaerae</name>
    <dbReference type="NCBI Taxonomy" id="1755582"/>
    <lineage>
        <taxon>Bacteria</taxon>
        <taxon>Bacillati</taxon>
        <taxon>Actinomycetota</taxon>
        <taxon>Actinomycetes</taxon>
        <taxon>Mycobacteriales</taxon>
        <taxon>Hoyosellaceae</taxon>
        <taxon>Hoyosella</taxon>
    </lineage>
</organism>
<dbReference type="GO" id="GO:0004867">
    <property type="term" value="F:serine-type endopeptidase inhibitor activity"/>
    <property type="evidence" value="ECO:0007669"/>
    <property type="project" value="InterPro"/>
</dbReference>
<dbReference type="InterPro" id="IPR023796">
    <property type="entry name" value="Serpin_dom"/>
</dbReference>
<accession>A0A916XG43</accession>
<dbReference type="PROSITE" id="PS51257">
    <property type="entry name" value="PROKAR_LIPOPROTEIN"/>
    <property type="match status" value="1"/>
</dbReference>
<name>A0A916XG43_9ACTN</name>
<dbReference type="Gene3D" id="3.30.497.10">
    <property type="entry name" value="Antithrombin, subunit I, domain 2"/>
    <property type="match status" value="1"/>
</dbReference>
<dbReference type="RefSeq" id="WP_188675375.1">
    <property type="nucleotide sequence ID" value="NZ_BMJH01000003.1"/>
</dbReference>
<dbReference type="GO" id="GO:0005615">
    <property type="term" value="C:extracellular space"/>
    <property type="evidence" value="ECO:0007669"/>
    <property type="project" value="InterPro"/>
</dbReference>
<dbReference type="CDD" id="cd19590">
    <property type="entry name" value="serpin_thermopin-like"/>
    <property type="match status" value="1"/>
</dbReference>
<dbReference type="Gene3D" id="2.30.39.10">
    <property type="entry name" value="Alpha-1-antitrypsin, domain 1"/>
    <property type="match status" value="1"/>
</dbReference>
<comment type="similarity">
    <text evidence="1">Belongs to the serpin family.</text>
</comment>
<reference evidence="5" key="1">
    <citation type="journal article" date="2014" name="Int. J. Syst. Evol. Microbiol.">
        <title>Complete genome sequence of Corynebacterium casei LMG S-19264T (=DSM 44701T), isolated from a smear-ripened cheese.</title>
        <authorList>
            <consortium name="US DOE Joint Genome Institute (JGI-PGF)"/>
            <person name="Walter F."/>
            <person name="Albersmeier A."/>
            <person name="Kalinowski J."/>
            <person name="Ruckert C."/>
        </authorList>
    </citation>
    <scope>NUCLEOTIDE SEQUENCE</scope>
    <source>
        <strain evidence="5">CGMCC 1.15478</strain>
    </source>
</reference>
<proteinExistence type="inferred from homology"/>
<comment type="caution">
    <text evidence="5">The sequence shown here is derived from an EMBL/GenBank/DDBJ whole genome shotgun (WGS) entry which is preliminary data.</text>
</comment>
<dbReference type="SMART" id="SM00093">
    <property type="entry name" value="SERPIN"/>
    <property type="match status" value="1"/>
</dbReference>
<evidence type="ECO:0000259" key="4">
    <source>
        <dbReference type="SMART" id="SM00093"/>
    </source>
</evidence>
<evidence type="ECO:0000256" key="2">
    <source>
        <dbReference type="SAM" id="MobiDB-lite"/>
    </source>
</evidence>
<keyword evidence="3" id="KW-0732">Signal</keyword>
<feature type="region of interest" description="Disordered" evidence="2">
    <location>
        <begin position="21"/>
        <end position="41"/>
    </location>
</feature>
<dbReference type="InterPro" id="IPR042178">
    <property type="entry name" value="Serpin_sf_1"/>
</dbReference>
<dbReference type="EMBL" id="BMJH01000003">
    <property type="protein sequence ID" value="GGC70818.1"/>
    <property type="molecule type" value="Genomic_DNA"/>
</dbReference>
<feature type="domain" description="Serpin" evidence="4">
    <location>
        <begin position="54"/>
        <end position="421"/>
    </location>
</feature>
<evidence type="ECO:0000313" key="6">
    <source>
        <dbReference type="Proteomes" id="UP000641514"/>
    </source>
</evidence>
<evidence type="ECO:0000256" key="3">
    <source>
        <dbReference type="SAM" id="SignalP"/>
    </source>
</evidence>
<dbReference type="AlphaFoldDB" id="A0A916XG43"/>